<dbReference type="RefSeq" id="WP_064725121.1">
    <property type="nucleotide sequence ID" value="NZ_JBFBMA010000001.1"/>
</dbReference>
<comment type="subcellular location">
    <subcellularLocation>
        <location evidence="1">Membrane</location>
        <topology evidence="1">Multi-pass membrane protein</topology>
    </subcellularLocation>
</comment>
<feature type="transmembrane region" description="Helical" evidence="7">
    <location>
        <begin position="51"/>
        <end position="71"/>
    </location>
</feature>
<feature type="transmembrane region" description="Helical" evidence="7">
    <location>
        <begin position="107"/>
        <end position="129"/>
    </location>
</feature>
<dbReference type="InterPro" id="IPR023494">
    <property type="entry name" value="Cyt_c_bgen_Ccs1/CcsB/ResB"/>
</dbReference>
<dbReference type="PANTHER" id="PTHR31566">
    <property type="entry name" value="CYTOCHROME C BIOGENESIS PROTEIN CCS1, CHLOROPLASTIC"/>
    <property type="match status" value="1"/>
</dbReference>
<feature type="compositionally biased region" description="Basic residues" evidence="6">
    <location>
        <begin position="18"/>
        <end position="27"/>
    </location>
</feature>
<accession>A0A199NU91</accession>
<evidence type="ECO:0000313" key="9">
    <source>
        <dbReference type="EMBL" id="OAX52271.1"/>
    </source>
</evidence>
<dbReference type="EMBL" id="LJBJ02000005">
    <property type="protein sequence ID" value="OAX52271.1"/>
    <property type="molecule type" value="Genomic_DNA"/>
</dbReference>
<keyword evidence="2 7" id="KW-0812">Transmembrane</keyword>
<dbReference type="Proteomes" id="UP000053171">
    <property type="component" value="Unassembled WGS sequence"/>
</dbReference>
<organism evidence="9 10">
    <name type="scientific">Rothia kristinae</name>
    <dbReference type="NCBI Taxonomy" id="37923"/>
    <lineage>
        <taxon>Bacteria</taxon>
        <taxon>Bacillati</taxon>
        <taxon>Actinomycetota</taxon>
        <taxon>Actinomycetes</taxon>
        <taxon>Micrococcales</taxon>
        <taxon>Micrococcaceae</taxon>
        <taxon>Rothia</taxon>
    </lineage>
</organism>
<dbReference type="GO" id="GO:0016020">
    <property type="term" value="C:membrane"/>
    <property type="evidence" value="ECO:0007669"/>
    <property type="project" value="UniProtKB-SubCell"/>
</dbReference>
<comment type="caution">
    <text evidence="9">The sequence shown here is derived from an EMBL/GenBank/DDBJ whole genome shotgun (WGS) entry which is preliminary data.</text>
</comment>
<gene>
    <name evidence="9" type="ORF">AN277_0203730</name>
</gene>
<dbReference type="Pfam" id="PF05140">
    <property type="entry name" value="ResB"/>
    <property type="match status" value="1"/>
</dbReference>
<reference evidence="9" key="1">
    <citation type="submission" date="2016-06" db="EMBL/GenBank/DDBJ databases">
        <title>Identification of putative biosynthetic pathways for the production of bioactive secondary metabolites by the marine actinomycete Kocuria kristinae RUTW2-3.</title>
        <authorList>
            <person name="Waterworth S.C."/>
            <person name="Walmsley T.A."/>
            <person name="Matongo T."/>
            <person name="Davies-Coleman M.T."/>
            <person name="Dorrington R.A."/>
        </authorList>
    </citation>
    <scope>NUCLEOTIDE SEQUENCE [LARGE SCALE GENOMIC DNA]</scope>
    <source>
        <strain evidence="9">RUTW2-3</strain>
    </source>
</reference>
<evidence type="ECO:0000256" key="5">
    <source>
        <dbReference type="ARBA" id="ARBA00023136"/>
    </source>
</evidence>
<keyword evidence="10" id="KW-1185">Reference proteome</keyword>
<dbReference type="AlphaFoldDB" id="A0A199NU91"/>
<name>A0A199NU91_9MICC</name>
<feature type="domain" description="ResB-like" evidence="8">
    <location>
        <begin position="51"/>
        <end position="545"/>
    </location>
</feature>
<dbReference type="PANTHER" id="PTHR31566:SF0">
    <property type="entry name" value="CYTOCHROME C BIOGENESIS PROTEIN CCS1, CHLOROPLASTIC"/>
    <property type="match status" value="1"/>
</dbReference>
<feature type="transmembrane region" description="Helical" evidence="7">
    <location>
        <begin position="214"/>
        <end position="235"/>
    </location>
</feature>
<evidence type="ECO:0000256" key="7">
    <source>
        <dbReference type="SAM" id="Phobius"/>
    </source>
</evidence>
<dbReference type="InterPro" id="IPR007816">
    <property type="entry name" value="ResB-like_domain"/>
</dbReference>
<evidence type="ECO:0000256" key="3">
    <source>
        <dbReference type="ARBA" id="ARBA00022748"/>
    </source>
</evidence>
<evidence type="ECO:0000256" key="4">
    <source>
        <dbReference type="ARBA" id="ARBA00022989"/>
    </source>
</evidence>
<protein>
    <submittedName>
        <fullName evidence="9">Cytochrome C biogenesis protein ResB</fullName>
    </submittedName>
</protein>
<evidence type="ECO:0000256" key="1">
    <source>
        <dbReference type="ARBA" id="ARBA00004141"/>
    </source>
</evidence>
<keyword evidence="5 7" id="KW-0472">Membrane</keyword>
<evidence type="ECO:0000313" key="10">
    <source>
        <dbReference type="Proteomes" id="UP000053171"/>
    </source>
</evidence>
<feature type="region of interest" description="Disordered" evidence="6">
    <location>
        <begin position="1"/>
        <end position="30"/>
    </location>
</feature>
<evidence type="ECO:0000256" key="6">
    <source>
        <dbReference type="SAM" id="MobiDB-lite"/>
    </source>
</evidence>
<keyword evidence="3" id="KW-0201">Cytochrome c-type biogenesis</keyword>
<proteinExistence type="predicted"/>
<sequence>MKSEDSPEQTSPDAPKRQGSRRSRRRSRTADAPALGPLGMLRWAWTQLTKMNTALFLLLLLAVAAVPGSIFPQNIQDPGKVQTYLEAHPTWGPIADKLQLFDVFSSVWFSAIYLLLFISLIGCVLPRAVKHAKDWRAKPPRTPRNLTRLPQHRTLTIPADSVRTADGAPLDPQTAVRTAQRILRRRRYRTDLRLDGPAPSVGAERGMVRELGNLLFHAALIGVLVGMAIGSLFGYSGQKIVVKGESFVNTLVSYDTFTPGTDFDADRLRPFSLTLDDFHVSFDRQQGSPTYAQPLDFTADVSVKDDADSKARKETLKVNQPLSVDGTRVYLSGNGYAPIVKVTDGDGKVAYEGPVVSLATDKTYTSSTVLKVPDARPDQLGFVGMFLPSAVIQDGQSPYSADPSLSNPALVLSSYSGDLGLDGGTPQNVYVLDTSSLHELNSMRNKNGIVLTEQNPKAELPEGKGSIELEGVSRYVGLDIHYDPGKPVVLVSFLLAFAGLVVSLFVARRRAWVTARATRLADGSDAVVVEYGLLARGEDPRIGAEADRLTQLFAKEWGLEFSEA</sequence>
<evidence type="ECO:0000259" key="8">
    <source>
        <dbReference type="Pfam" id="PF05140"/>
    </source>
</evidence>
<feature type="transmembrane region" description="Helical" evidence="7">
    <location>
        <begin position="488"/>
        <end position="507"/>
    </location>
</feature>
<dbReference type="GO" id="GO:0017004">
    <property type="term" value="P:cytochrome complex assembly"/>
    <property type="evidence" value="ECO:0007669"/>
    <property type="project" value="UniProtKB-KW"/>
</dbReference>
<keyword evidence="4 7" id="KW-1133">Transmembrane helix</keyword>
<evidence type="ECO:0000256" key="2">
    <source>
        <dbReference type="ARBA" id="ARBA00022692"/>
    </source>
</evidence>